<dbReference type="InterPro" id="IPR027417">
    <property type="entry name" value="P-loop_NTPase"/>
</dbReference>
<sequence>MNCDPAPVHESLGKLPVARIQAVQNNEEAAKASYDQAGGLDSVIYLATGCRVMLNVNLWTERELVNESLGSAVGMVYPENARPPSLPLCVVVQFDGYTGLSFSRIVPRIVLIDPFKRTWFSPSGKPLSRNQISLSLAHAATVHKAQGTTLPSVVLDLGKNEFAIGLSFVGCSRVRSLSDLAFLQYFDFDRLAKLANSPVIQEKVDVANGRNQTADRTRVLNERTLHFDAQPFDNRFRHDINARRHI</sequence>
<comment type="caution">
    <text evidence="1">The sequence shown here is derived from an EMBL/GenBank/DDBJ whole genome shotgun (WGS) entry which is preliminary data.</text>
</comment>
<name>A0A1D1W7S4_RAMVA</name>
<evidence type="ECO:0000313" key="1">
    <source>
        <dbReference type="EMBL" id="GAV07534.1"/>
    </source>
</evidence>
<dbReference type="PANTHER" id="PTHR47642">
    <property type="entry name" value="ATP-DEPENDENT DNA HELICASE"/>
    <property type="match status" value="1"/>
</dbReference>
<accession>A0A1D1W7S4</accession>
<reference evidence="1 2" key="1">
    <citation type="journal article" date="2016" name="Nat. Commun.">
        <title>Extremotolerant tardigrade genome and improved radiotolerance of human cultured cells by tardigrade-unique protein.</title>
        <authorList>
            <person name="Hashimoto T."/>
            <person name="Horikawa D.D."/>
            <person name="Saito Y."/>
            <person name="Kuwahara H."/>
            <person name="Kozuka-Hata H."/>
            <person name="Shin-I T."/>
            <person name="Minakuchi Y."/>
            <person name="Ohishi K."/>
            <person name="Motoyama A."/>
            <person name="Aizu T."/>
            <person name="Enomoto A."/>
            <person name="Kondo K."/>
            <person name="Tanaka S."/>
            <person name="Hara Y."/>
            <person name="Koshikawa S."/>
            <person name="Sagara H."/>
            <person name="Miura T."/>
            <person name="Yokobori S."/>
            <person name="Miyagawa K."/>
            <person name="Suzuki Y."/>
            <person name="Kubo T."/>
            <person name="Oyama M."/>
            <person name="Kohara Y."/>
            <person name="Fujiyama A."/>
            <person name="Arakawa K."/>
            <person name="Katayama T."/>
            <person name="Toyoda A."/>
            <person name="Kunieda T."/>
        </authorList>
    </citation>
    <scope>NUCLEOTIDE SEQUENCE [LARGE SCALE GENOMIC DNA]</scope>
    <source>
        <strain evidence="1 2">YOKOZUNA-1</strain>
    </source>
</reference>
<dbReference type="Proteomes" id="UP000186922">
    <property type="component" value="Unassembled WGS sequence"/>
</dbReference>
<dbReference type="AlphaFoldDB" id="A0A1D1W7S4"/>
<dbReference type="EMBL" id="BDGG01000015">
    <property type="protein sequence ID" value="GAV07534.1"/>
    <property type="molecule type" value="Genomic_DNA"/>
</dbReference>
<keyword evidence="2" id="KW-1185">Reference proteome</keyword>
<gene>
    <name evidence="1" type="primary">RvY_17359-1</name>
    <name evidence="1" type="synonym">RvY_17359.1</name>
    <name evidence="1" type="ORF">RvY_17359</name>
</gene>
<dbReference type="PANTHER" id="PTHR47642:SF6">
    <property type="entry name" value="ATP-DEPENDENT DNA HELICASE"/>
    <property type="match status" value="1"/>
</dbReference>
<dbReference type="SUPFAM" id="SSF52540">
    <property type="entry name" value="P-loop containing nucleoside triphosphate hydrolases"/>
    <property type="match status" value="1"/>
</dbReference>
<dbReference type="STRING" id="947166.A0A1D1W7S4"/>
<proteinExistence type="predicted"/>
<evidence type="ECO:0000313" key="2">
    <source>
        <dbReference type="Proteomes" id="UP000186922"/>
    </source>
</evidence>
<dbReference type="InterPro" id="IPR051055">
    <property type="entry name" value="PIF1_helicase"/>
</dbReference>
<protein>
    <recommendedName>
        <fullName evidence="3">ATP-dependent DNA helicase</fullName>
    </recommendedName>
</protein>
<evidence type="ECO:0008006" key="3">
    <source>
        <dbReference type="Google" id="ProtNLM"/>
    </source>
</evidence>
<dbReference type="OrthoDB" id="7470624at2759"/>
<organism evidence="1 2">
    <name type="scientific">Ramazzottius varieornatus</name>
    <name type="common">Water bear</name>
    <name type="synonym">Tardigrade</name>
    <dbReference type="NCBI Taxonomy" id="947166"/>
    <lineage>
        <taxon>Eukaryota</taxon>
        <taxon>Metazoa</taxon>
        <taxon>Ecdysozoa</taxon>
        <taxon>Tardigrada</taxon>
        <taxon>Eutardigrada</taxon>
        <taxon>Parachela</taxon>
        <taxon>Hypsibioidea</taxon>
        <taxon>Ramazzottiidae</taxon>
        <taxon>Ramazzottius</taxon>
    </lineage>
</organism>